<organism evidence="1 2">
    <name type="scientific">Solanum commersonii</name>
    <name type="common">Commerson's wild potato</name>
    <name type="synonym">Commerson's nightshade</name>
    <dbReference type="NCBI Taxonomy" id="4109"/>
    <lineage>
        <taxon>Eukaryota</taxon>
        <taxon>Viridiplantae</taxon>
        <taxon>Streptophyta</taxon>
        <taxon>Embryophyta</taxon>
        <taxon>Tracheophyta</taxon>
        <taxon>Spermatophyta</taxon>
        <taxon>Magnoliopsida</taxon>
        <taxon>eudicotyledons</taxon>
        <taxon>Gunneridae</taxon>
        <taxon>Pentapetalae</taxon>
        <taxon>asterids</taxon>
        <taxon>lamiids</taxon>
        <taxon>Solanales</taxon>
        <taxon>Solanaceae</taxon>
        <taxon>Solanoideae</taxon>
        <taxon>Solaneae</taxon>
        <taxon>Solanum</taxon>
    </lineage>
</organism>
<keyword evidence="2" id="KW-1185">Reference proteome</keyword>
<dbReference type="OrthoDB" id="10387558at2759"/>
<evidence type="ECO:0000313" key="1">
    <source>
        <dbReference type="EMBL" id="KAG5618298.1"/>
    </source>
</evidence>
<sequence>MENKEGSFGGSWLHRSGSDGCSFVRGFLASSSSIRGRRVGAGGGLEVSWWLFPVTFSPEKGEKRKVFGGCVMGLVWRLFGWWFESGFWSEMVVLHRGGLWFGCSPTVSWWSSKNGGFRRWFSGGSEENGCD</sequence>
<comment type="caution">
    <text evidence="1">The sequence shown here is derived from an EMBL/GenBank/DDBJ whole genome shotgun (WGS) entry which is preliminary data.</text>
</comment>
<name>A0A9J6A1W5_SOLCO</name>
<reference evidence="1 2" key="1">
    <citation type="submission" date="2020-09" db="EMBL/GenBank/DDBJ databases">
        <title>De no assembly of potato wild relative species, Solanum commersonii.</title>
        <authorList>
            <person name="Cho K."/>
        </authorList>
    </citation>
    <scope>NUCLEOTIDE SEQUENCE [LARGE SCALE GENOMIC DNA]</scope>
    <source>
        <strain evidence="1">LZ3.2</strain>
        <tissue evidence="1">Leaf</tissue>
    </source>
</reference>
<evidence type="ECO:0000313" key="2">
    <source>
        <dbReference type="Proteomes" id="UP000824120"/>
    </source>
</evidence>
<dbReference type="Proteomes" id="UP000824120">
    <property type="component" value="Chromosome 3"/>
</dbReference>
<protein>
    <submittedName>
        <fullName evidence="1">Uncharacterized protein</fullName>
    </submittedName>
</protein>
<dbReference type="AlphaFoldDB" id="A0A9J6A1W5"/>
<proteinExistence type="predicted"/>
<gene>
    <name evidence="1" type="ORF">H5410_018122</name>
</gene>
<dbReference type="EMBL" id="JACXVP010000003">
    <property type="protein sequence ID" value="KAG5618298.1"/>
    <property type="molecule type" value="Genomic_DNA"/>
</dbReference>
<accession>A0A9J6A1W5</accession>